<dbReference type="Pfam" id="PF00534">
    <property type="entry name" value="Glycos_transf_1"/>
    <property type="match status" value="1"/>
</dbReference>
<dbReference type="GO" id="GO:0016757">
    <property type="term" value="F:glycosyltransferase activity"/>
    <property type="evidence" value="ECO:0007669"/>
    <property type="project" value="InterPro"/>
</dbReference>
<reference evidence="2" key="2">
    <citation type="submission" date="2020-09" db="EMBL/GenBank/DDBJ databases">
        <authorList>
            <person name="Sun Q."/>
            <person name="Kim S."/>
        </authorList>
    </citation>
    <scope>NUCLEOTIDE SEQUENCE</scope>
    <source>
        <strain evidence="2">KCTC 12711</strain>
    </source>
</reference>
<dbReference type="InterPro" id="IPR001296">
    <property type="entry name" value="Glyco_trans_1"/>
</dbReference>
<evidence type="ECO:0000313" key="3">
    <source>
        <dbReference type="Proteomes" id="UP000614811"/>
    </source>
</evidence>
<comment type="caution">
    <text evidence="2">The sequence shown here is derived from an EMBL/GenBank/DDBJ whole genome shotgun (WGS) entry which is preliminary data.</text>
</comment>
<evidence type="ECO:0000313" key="2">
    <source>
        <dbReference type="EMBL" id="GGZ97139.1"/>
    </source>
</evidence>
<dbReference type="Gene3D" id="3.40.50.2000">
    <property type="entry name" value="Glycogen Phosphorylase B"/>
    <property type="match status" value="1"/>
</dbReference>
<feature type="domain" description="Glycosyl transferase family 1" evidence="1">
    <location>
        <begin position="194"/>
        <end position="332"/>
    </location>
</feature>
<dbReference type="EMBL" id="BMXA01000001">
    <property type="protein sequence ID" value="GGZ97139.1"/>
    <property type="molecule type" value="Genomic_DNA"/>
</dbReference>
<dbReference type="SUPFAM" id="SSF53756">
    <property type="entry name" value="UDP-Glycosyltransferase/glycogen phosphorylase"/>
    <property type="match status" value="1"/>
</dbReference>
<sequence>MPGGVTYNSGMSLRILFLTNQASYHQMHFARAMVAHLGADNFRIVFHQPTSDARTEMGWRDEYEDRCILRWWQSDVERDEALEWIDNADVVIQGRFPIGFVRARIRAGKLTFACQERLWKKTPTVWRRLSRLPHLIKNYYSVDRANYHFLAIGRYAAADLNNLGLFRGRSWRYGYFMHRPEVGIDRTPNACLQLLWCARLSPVKQPYMALEITRALLDGGRECHLTMIGDGELRTEVDAQINQVGLRGHVTLTGWQTPEQVIEHMRQADVFLMTSHHGEGWGMVVNEAMSNGCCVIASAELGAAAWLIEHGQSGFLYHRNDYQPALERVLTLSPSGLAAMGRAAQQRMANLWCAEVAAERTVALCEQLLSTDPAKATQLYTDGPCSPSTESKR</sequence>
<reference evidence="2" key="1">
    <citation type="journal article" date="2014" name="Int. J. Syst. Evol. Microbiol.">
        <title>Complete genome sequence of Corynebacterium casei LMG S-19264T (=DSM 44701T), isolated from a smear-ripened cheese.</title>
        <authorList>
            <consortium name="US DOE Joint Genome Institute (JGI-PGF)"/>
            <person name="Walter F."/>
            <person name="Albersmeier A."/>
            <person name="Kalinowski J."/>
            <person name="Ruckert C."/>
        </authorList>
    </citation>
    <scope>NUCLEOTIDE SEQUENCE</scope>
    <source>
        <strain evidence="2">KCTC 12711</strain>
    </source>
</reference>
<proteinExistence type="predicted"/>
<keyword evidence="3" id="KW-1185">Reference proteome</keyword>
<dbReference type="AlphaFoldDB" id="A0A918RFU1"/>
<dbReference type="Proteomes" id="UP000614811">
    <property type="component" value="Unassembled WGS sequence"/>
</dbReference>
<gene>
    <name evidence="2" type="ORF">GCM10008090_01770</name>
</gene>
<dbReference type="InterPro" id="IPR050194">
    <property type="entry name" value="Glycosyltransferase_grp1"/>
</dbReference>
<dbReference type="PANTHER" id="PTHR45947">
    <property type="entry name" value="SULFOQUINOVOSYL TRANSFERASE SQD2"/>
    <property type="match status" value="1"/>
</dbReference>
<dbReference type="CDD" id="cd03801">
    <property type="entry name" value="GT4_PimA-like"/>
    <property type="match status" value="1"/>
</dbReference>
<protein>
    <recommendedName>
        <fullName evidence="1">Glycosyl transferase family 1 domain-containing protein</fullName>
    </recommendedName>
</protein>
<organism evidence="2 3">
    <name type="scientific">Arenicella chitinivorans</name>
    <dbReference type="NCBI Taxonomy" id="1329800"/>
    <lineage>
        <taxon>Bacteria</taxon>
        <taxon>Pseudomonadati</taxon>
        <taxon>Pseudomonadota</taxon>
        <taxon>Gammaproteobacteria</taxon>
        <taxon>Arenicellales</taxon>
        <taxon>Arenicellaceae</taxon>
        <taxon>Arenicella</taxon>
    </lineage>
</organism>
<accession>A0A918RFU1</accession>
<dbReference type="PANTHER" id="PTHR45947:SF3">
    <property type="entry name" value="SULFOQUINOVOSYL TRANSFERASE SQD2"/>
    <property type="match status" value="1"/>
</dbReference>
<name>A0A918RFU1_9GAMM</name>
<evidence type="ECO:0000259" key="1">
    <source>
        <dbReference type="Pfam" id="PF00534"/>
    </source>
</evidence>